<dbReference type="RefSeq" id="WP_283445736.1">
    <property type="nucleotide sequence ID" value="NZ_FXUL01000048.1"/>
</dbReference>
<feature type="transmembrane region" description="Helical" evidence="6">
    <location>
        <begin position="84"/>
        <end position="104"/>
    </location>
</feature>
<dbReference type="CDD" id="cd17324">
    <property type="entry name" value="MFS_NepI_like"/>
    <property type="match status" value="1"/>
</dbReference>
<keyword evidence="2" id="KW-1003">Cell membrane</keyword>
<evidence type="ECO:0000256" key="6">
    <source>
        <dbReference type="SAM" id="Phobius"/>
    </source>
</evidence>
<name>A0ABY1QWC6_9BURK</name>
<feature type="transmembrane region" description="Helical" evidence="6">
    <location>
        <begin position="375"/>
        <end position="395"/>
    </location>
</feature>
<feature type="transmembrane region" description="Helical" evidence="6">
    <location>
        <begin position="255"/>
        <end position="277"/>
    </location>
</feature>
<keyword evidence="9" id="KW-1185">Reference proteome</keyword>
<evidence type="ECO:0000313" key="8">
    <source>
        <dbReference type="EMBL" id="SMP81779.1"/>
    </source>
</evidence>
<dbReference type="PANTHER" id="PTHR43124:SF3">
    <property type="entry name" value="CHLORAMPHENICOL EFFLUX PUMP RV0191"/>
    <property type="match status" value="1"/>
</dbReference>
<feature type="transmembrane region" description="Helical" evidence="6">
    <location>
        <begin position="313"/>
        <end position="333"/>
    </location>
</feature>
<reference evidence="8 9" key="1">
    <citation type="submission" date="2017-05" db="EMBL/GenBank/DDBJ databases">
        <authorList>
            <person name="Varghese N."/>
            <person name="Submissions S."/>
        </authorList>
    </citation>
    <scope>NUCLEOTIDE SEQUENCE [LARGE SCALE GENOMIC DNA]</scope>
    <source>
        <strain evidence="8 9">DSM 26001</strain>
    </source>
</reference>
<feature type="transmembrane region" description="Helical" evidence="6">
    <location>
        <begin position="345"/>
        <end position="369"/>
    </location>
</feature>
<dbReference type="SUPFAM" id="SSF103473">
    <property type="entry name" value="MFS general substrate transporter"/>
    <property type="match status" value="1"/>
</dbReference>
<dbReference type="Proteomes" id="UP001158049">
    <property type="component" value="Unassembled WGS sequence"/>
</dbReference>
<keyword evidence="4 6" id="KW-1133">Transmembrane helix</keyword>
<protein>
    <submittedName>
        <fullName evidence="8">Predicted arabinose efflux permease, MFS family</fullName>
    </submittedName>
</protein>
<evidence type="ECO:0000256" key="2">
    <source>
        <dbReference type="ARBA" id="ARBA00022475"/>
    </source>
</evidence>
<keyword evidence="3 6" id="KW-0812">Transmembrane</keyword>
<organism evidence="8 9">
    <name type="scientific">Noviherbaspirillum suwonense</name>
    <dbReference type="NCBI Taxonomy" id="1224511"/>
    <lineage>
        <taxon>Bacteria</taxon>
        <taxon>Pseudomonadati</taxon>
        <taxon>Pseudomonadota</taxon>
        <taxon>Betaproteobacteria</taxon>
        <taxon>Burkholderiales</taxon>
        <taxon>Oxalobacteraceae</taxon>
        <taxon>Noviherbaspirillum</taxon>
    </lineage>
</organism>
<dbReference type="PROSITE" id="PS50850">
    <property type="entry name" value="MFS"/>
    <property type="match status" value="1"/>
</dbReference>
<feature type="transmembrane region" description="Helical" evidence="6">
    <location>
        <begin position="143"/>
        <end position="162"/>
    </location>
</feature>
<dbReference type="EMBL" id="FXUL01000048">
    <property type="protein sequence ID" value="SMP81779.1"/>
    <property type="molecule type" value="Genomic_DNA"/>
</dbReference>
<feature type="transmembrane region" description="Helical" evidence="6">
    <location>
        <begin position="110"/>
        <end position="131"/>
    </location>
</feature>
<dbReference type="InterPro" id="IPR020846">
    <property type="entry name" value="MFS_dom"/>
</dbReference>
<comment type="subcellular location">
    <subcellularLocation>
        <location evidence="1">Cell membrane</location>
        <topology evidence="1">Multi-pass membrane protein</topology>
    </subcellularLocation>
</comment>
<feature type="transmembrane region" description="Helical" evidence="6">
    <location>
        <begin position="168"/>
        <end position="190"/>
    </location>
</feature>
<dbReference type="InterPro" id="IPR036259">
    <property type="entry name" value="MFS_trans_sf"/>
</dbReference>
<proteinExistence type="predicted"/>
<evidence type="ECO:0000256" key="5">
    <source>
        <dbReference type="ARBA" id="ARBA00023136"/>
    </source>
</evidence>
<evidence type="ECO:0000313" key="9">
    <source>
        <dbReference type="Proteomes" id="UP001158049"/>
    </source>
</evidence>
<dbReference type="InterPro" id="IPR050189">
    <property type="entry name" value="MFS_Efflux_Transporters"/>
</dbReference>
<gene>
    <name evidence="8" type="ORF">SAMN06295970_1482</name>
</gene>
<evidence type="ECO:0000256" key="3">
    <source>
        <dbReference type="ARBA" id="ARBA00022692"/>
    </source>
</evidence>
<dbReference type="Pfam" id="PF07690">
    <property type="entry name" value="MFS_1"/>
    <property type="match status" value="1"/>
</dbReference>
<dbReference type="Gene3D" id="1.20.1250.20">
    <property type="entry name" value="MFS general substrate transporter like domains"/>
    <property type="match status" value="1"/>
</dbReference>
<feature type="domain" description="Major facilitator superfamily (MFS) profile" evidence="7">
    <location>
        <begin position="15"/>
        <end position="399"/>
    </location>
</feature>
<keyword evidence="5 6" id="KW-0472">Membrane</keyword>
<dbReference type="PANTHER" id="PTHR43124">
    <property type="entry name" value="PURINE EFFLUX PUMP PBUE"/>
    <property type="match status" value="1"/>
</dbReference>
<feature type="transmembrane region" description="Helical" evidence="6">
    <location>
        <begin position="227"/>
        <end position="249"/>
    </location>
</feature>
<evidence type="ECO:0000256" key="1">
    <source>
        <dbReference type="ARBA" id="ARBA00004651"/>
    </source>
</evidence>
<feature type="transmembrane region" description="Helical" evidence="6">
    <location>
        <begin position="51"/>
        <end position="72"/>
    </location>
</feature>
<feature type="transmembrane region" description="Helical" evidence="6">
    <location>
        <begin position="289"/>
        <end position="307"/>
    </location>
</feature>
<sequence length="403" mass="42823">MSVQEAPDASTLATLMLFLAVGTFCSGASMRMMDPLLPFFSREFHVSLSDAGQTVTYFSVAYGIALFFIGAVGDRYGKLRVSAWACMICALTTFACALAPDFLFLRIARLLSGAASSAVMTLAMAWVGDVVPYERRQAVLSRLLIGMSLGVAGGILAGGFAADRMISWRLVLTLLAVGYLLVGLALLLLLRTLPSQAGQAHAASGWLLRVSIDEYRRVLQRAWARRMLVIVFVEGALYFGTLAFIPSHLHARYGISLSLSGSVVMLAGLGGLFFSICARRFLGMGERRLTGLGGVLMAASLLTVGLAPGWWFALPGCFFAGLGFYMLHSTLQAQATQMAPERRGAAMAAFSSCFFLGQAAGVALFGRIIEQLDSTTALVAAALGLLAVATIFSNCMKARAAQG</sequence>
<evidence type="ECO:0000259" key="7">
    <source>
        <dbReference type="PROSITE" id="PS50850"/>
    </source>
</evidence>
<comment type="caution">
    <text evidence="8">The sequence shown here is derived from an EMBL/GenBank/DDBJ whole genome shotgun (WGS) entry which is preliminary data.</text>
</comment>
<evidence type="ECO:0000256" key="4">
    <source>
        <dbReference type="ARBA" id="ARBA00022989"/>
    </source>
</evidence>
<dbReference type="InterPro" id="IPR011701">
    <property type="entry name" value="MFS"/>
</dbReference>
<accession>A0ABY1QWC6</accession>